<evidence type="ECO:0000256" key="1">
    <source>
        <dbReference type="SAM" id="MobiDB-lite"/>
    </source>
</evidence>
<proteinExistence type="predicted"/>
<keyword evidence="2" id="KW-0812">Transmembrane</keyword>
<dbReference type="HOGENOM" id="CLU_1317499_0_0_1"/>
<organism evidence="3">
    <name type="scientific">Albugo laibachii Nc14</name>
    <dbReference type="NCBI Taxonomy" id="890382"/>
    <lineage>
        <taxon>Eukaryota</taxon>
        <taxon>Sar</taxon>
        <taxon>Stramenopiles</taxon>
        <taxon>Oomycota</taxon>
        <taxon>Peronosporomycetes</taxon>
        <taxon>Albuginales</taxon>
        <taxon>Albuginaceae</taxon>
        <taxon>Albugo</taxon>
    </lineage>
</organism>
<feature type="transmembrane region" description="Helical" evidence="2">
    <location>
        <begin position="156"/>
        <end position="180"/>
    </location>
</feature>
<keyword evidence="2" id="KW-0472">Membrane</keyword>
<keyword evidence="2" id="KW-1133">Transmembrane helix</keyword>
<evidence type="ECO:0000256" key="2">
    <source>
        <dbReference type="SAM" id="Phobius"/>
    </source>
</evidence>
<reference evidence="3" key="2">
    <citation type="submission" date="2011-02" db="EMBL/GenBank/DDBJ databases">
        <authorList>
            <person name="MacLean D."/>
        </authorList>
    </citation>
    <scope>NUCLEOTIDE SEQUENCE</scope>
</reference>
<gene>
    <name evidence="3" type="primary">AlNc14C212G8942</name>
    <name evidence="3" type="ORF">ALNC14_100440</name>
</gene>
<feature type="region of interest" description="Disordered" evidence="1">
    <location>
        <begin position="76"/>
        <end position="152"/>
    </location>
</feature>
<sequence>MKHQRINSSALRYPFPLCYVGKKLGLMALTILAVSLTTDAGPGYTGRYKKTYAPDLPPIPENSAFPNDRLNTLQQEWDQPTEVEPESKLRRTSSLKVPPTAKTTQPHKLYRSRSSPPIGERTMSGGGDTNDPLHNNDQQTEPDKRRRKKSGLSRPAIAAVAFGSSAVAIGGATGASIVIANHLGSLVNTTTPPKPTPESLLPPRVGGYA</sequence>
<protein>
    <submittedName>
        <fullName evidence="3">AlNc14C212G8942 protein</fullName>
    </submittedName>
</protein>
<accession>F0WRD7</accession>
<name>F0WRD7_9STRA</name>
<feature type="region of interest" description="Disordered" evidence="1">
    <location>
        <begin position="186"/>
        <end position="209"/>
    </location>
</feature>
<reference evidence="3" key="1">
    <citation type="journal article" date="2011" name="PLoS Biol.">
        <title>Gene gain and loss during evolution of obligate parasitism in the white rust pathogen of Arabidopsis thaliana.</title>
        <authorList>
            <person name="Kemen E."/>
            <person name="Gardiner A."/>
            <person name="Schultz-Larsen T."/>
            <person name="Kemen A.C."/>
            <person name="Balmuth A.L."/>
            <person name="Robert-Seilaniantz A."/>
            <person name="Bailey K."/>
            <person name="Holub E."/>
            <person name="Studholme D.J."/>
            <person name="Maclean D."/>
            <person name="Jones J.D."/>
        </authorList>
    </citation>
    <scope>NUCLEOTIDE SEQUENCE</scope>
</reference>
<dbReference type="EMBL" id="FR824257">
    <property type="protein sequence ID" value="CCA23900.1"/>
    <property type="molecule type" value="Genomic_DNA"/>
</dbReference>
<evidence type="ECO:0000313" key="3">
    <source>
        <dbReference type="EMBL" id="CCA23900.1"/>
    </source>
</evidence>
<dbReference type="AlphaFoldDB" id="F0WRD7"/>